<dbReference type="PROSITE" id="PS51186">
    <property type="entry name" value="GNAT"/>
    <property type="match status" value="1"/>
</dbReference>
<dbReference type="InterPro" id="IPR000182">
    <property type="entry name" value="GNAT_dom"/>
</dbReference>
<name>A0ABR7AFQ5_9FIRM</name>
<keyword evidence="3" id="KW-1185">Reference proteome</keyword>
<organism evidence="2 3">
    <name type="scientific">Anaerotruncus massiliensis</name>
    <name type="common">ex Togo et al. 2019</name>
    <dbReference type="NCBI Taxonomy" id="1673720"/>
    <lineage>
        <taxon>Bacteria</taxon>
        <taxon>Bacillati</taxon>
        <taxon>Bacillota</taxon>
        <taxon>Clostridia</taxon>
        <taxon>Eubacteriales</taxon>
        <taxon>Oscillospiraceae</taxon>
        <taxon>Anaerotruncus</taxon>
    </lineage>
</organism>
<reference evidence="2 3" key="1">
    <citation type="submission" date="2020-08" db="EMBL/GenBank/DDBJ databases">
        <authorList>
            <person name="Liu C."/>
            <person name="Sun Q."/>
        </authorList>
    </citation>
    <scope>NUCLEOTIDE SEQUENCE [LARGE SCALE GENOMIC DNA]</scope>
    <source>
        <strain evidence="2 3">22A2-44</strain>
    </source>
</reference>
<gene>
    <name evidence="2" type="ORF">H8R05_10155</name>
</gene>
<dbReference type="RefSeq" id="WP_158595663.1">
    <property type="nucleotide sequence ID" value="NZ_JACOIH010000017.1"/>
</dbReference>
<dbReference type="InterPro" id="IPR016181">
    <property type="entry name" value="Acyl_CoA_acyltransferase"/>
</dbReference>
<dbReference type="EMBL" id="JACOIH010000017">
    <property type="protein sequence ID" value="MBC3939270.1"/>
    <property type="molecule type" value="Genomic_DNA"/>
</dbReference>
<feature type="domain" description="N-acetyltransferase" evidence="1">
    <location>
        <begin position="39"/>
        <end position="179"/>
    </location>
</feature>
<dbReference type="SUPFAM" id="SSF55729">
    <property type="entry name" value="Acyl-CoA N-acyltransferases (Nat)"/>
    <property type="match status" value="1"/>
</dbReference>
<protein>
    <submittedName>
        <fullName evidence="2">GNAT family N-acetyltransferase</fullName>
    </submittedName>
</protein>
<dbReference type="Proteomes" id="UP000602181">
    <property type="component" value="Unassembled WGS sequence"/>
</dbReference>
<evidence type="ECO:0000259" key="1">
    <source>
        <dbReference type="PROSITE" id="PS51186"/>
    </source>
</evidence>
<evidence type="ECO:0000313" key="3">
    <source>
        <dbReference type="Proteomes" id="UP000602181"/>
    </source>
</evidence>
<dbReference type="Gene3D" id="3.40.630.30">
    <property type="match status" value="1"/>
</dbReference>
<evidence type="ECO:0000313" key="2">
    <source>
        <dbReference type="EMBL" id="MBC3939270.1"/>
    </source>
</evidence>
<dbReference type="CDD" id="cd04301">
    <property type="entry name" value="NAT_SF"/>
    <property type="match status" value="1"/>
</dbReference>
<accession>A0ABR7AFQ5</accession>
<sequence>MNAVIRGGLRSSRILRWGGRSAPADARPAAAAPCANGVPPGIAAPAEDLGAVYALLCAADPAFTAQADYAAWLTEVSHKRRHGLADIYILKVDNRIVSTIGIYFKDASRAILAGLATNPACRGRGYARRMMAHATNAALAQGLEPWLLTAEDGIAAFHRACGYRDAGFWSKGNFRESSL</sequence>
<dbReference type="Pfam" id="PF00583">
    <property type="entry name" value="Acetyltransf_1"/>
    <property type="match status" value="1"/>
</dbReference>
<comment type="caution">
    <text evidence="2">The sequence shown here is derived from an EMBL/GenBank/DDBJ whole genome shotgun (WGS) entry which is preliminary data.</text>
</comment>
<proteinExistence type="predicted"/>